<evidence type="ECO:0008006" key="4">
    <source>
        <dbReference type="Google" id="ProtNLM"/>
    </source>
</evidence>
<dbReference type="GeneID" id="91102699"/>
<dbReference type="InterPro" id="IPR036291">
    <property type="entry name" value="NAD(P)-bd_dom_sf"/>
</dbReference>
<sequence>MSIAIIQGSSGSLGSALTRYILENTNLSVYALTHRPRSAEGDLSCKLLEGDIKGKGKERLSVAGEVDIRNEDGLARAAEIVRGREGEGRVRLIACMAGMLHPEKSLSSINPSLALEQFQMNTLGHLLTYKHFVPLIPTKKQFDKLRSSSEWKDGEGDPAQGLIGEGNSLCWSMSARVGSIGDNHRGGWYSYRASKAATNQLIRTLDHELINKNSSAIAVGYHPGTVITSFTKPVLGENIKPDPEHGRFNIDQAIEKMTSVMGQVKRGDEGKKWEGRCWDWKGDRIEW</sequence>
<comment type="similarity">
    <text evidence="1">Belongs to the short-chain dehydrogenases/reductases (SDR) family.</text>
</comment>
<dbReference type="PRINTS" id="PR00081">
    <property type="entry name" value="GDHRDH"/>
</dbReference>
<evidence type="ECO:0000256" key="1">
    <source>
        <dbReference type="ARBA" id="ARBA00006484"/>
    </source>
</evidence>
<dbReference type="KEGG" id="ker:91102699"/>
<dbReference type="EMBL" id="CP144089">
    <property type="protein sequence ID" value="WWD05814.1"/>
    <property type="molecule type" value="Genomic_DNA"/>
</dbReference>
<gene>
    <name evidence="2" type="ORF">V865_003897</name>
</gene>
<dbReference type="PANTHER" id="PTHR43544">
    <property type="entry name" value="SHORT-CHAIN DEHYDROGENASE/REDUCTASE"/>
    <property type="match status" value="1"/>
</dbReference>
<dbReference type="InterPro" id="IPR002347">
    <property type="entry name" value="SDR_fam"/>
</dbReference>
<dbReference type="Proteomes" id="UP001358614">
    <property type="component" value="Chromosome 1"/>
</dbReference>
<dbReference type="PANTHER" id="PTHR43544:SF12">
    <property type="entry name" value="NAD(P)-BINDING ROSSMANN-FOLD SUPERFAMILY PROTEIN"/>
    <property type="match status" value="1"/>
</dbReference>
<dbReference type="SUPFAM" id="SSF51735">
    <property type="entry name" value="NAD(P)-binding Rossmann-fold domains"/>
    <property type="match status" value="1"/>
</dbReference>
<organism evidence="2 3">
    <name type="scientific">Kwoniella europaea PYCC6329</name>
    <dbReference type="NCBI Taxonomy" id="1423913"/>
    <lineage>
        <taxon>Eukaryota</taxon>
        <taxon>Fungi</taxon>
        <taxon>Dikarya</taxon>
        <taxon>Basidiomycota</taxon>
        <taxon>Agaricomycotina</taxon>
        <taxon>Tremellomycetes</taxon>
        <taxon>Tremellales</taxon>
        <taxon>Cryptococcaceae</taxon>
        <taxon>Kwoniella</taxon>
    </lineage>
</organism>
<dbReference type="GO" id="GO:0005737">
    <property type="term" value="C:cytoplasm"/>
    <property type="evidence" value="ECO:0007669"/>
    <property type="project" value="TreeGrafter"/>
</dbReference>
<keyword evidence="3" id="KW-1185">Reference proteome</keyword>
<evidence type="ECO:0000313" key="2">
    <source>
        <dbReference type="EMBL" id="WWD05814.1"/>
    </source>
</evidence>
<accession>A0AAX4KIE2</accession>
<protein>
    <recommendedName>
        <fullName evidence="4">Rossman fold oxidoreductase</fullName>
    </recommendedName>
</protein>
<dbReference type="Gene3D" id="3.40.50.720">
    <property type="entry name" value="NAD(P)-binding Rossmann-like Domain"/>
    <property type="match status" value="1"/>
</dbReference>
<dbReference type="RefSeq" id="XP_066083781.1">
    <property type="nucleotide sequence ID" value="XM_066227684.1"/>
</dbReference>
<dbReference type="GO" id="GO:0016491">
    <property type="term" value="F:oxidoreductase activity"/>
    <property type="evidence" value="ECO:0007669"/>
    <property type="project" value="TreeGrafter"/>
</dbReference>
<name>A0AAX4KIE2_9TREE</name>
<dbReference type="AlphaFoldDB" id="A0AAX4KIE2"/>
<proteinExistence type="inferred from homology"/>
<reference evidence="2 3" key="1">
    <citation type="submission" date="2024-01" db="EMBL/GenBank/DDBJ databases">
        <title>Comparative genomics of Cryptococcus and Kwoniella reveals pathogenesis evolution and contrasting modes of karyotype evolution via chromosome fusion or intercentromeric recombination.</title>
        <authorList>
            <person name="Coelho M.A."/>
            <person name="David-Palma M."/>
            <person name="Shea T."/>
            <person name="Bowers K."/>
            <person name="McGinley-Smith S."/>
            <person name="Mohammad A.W."/>
            <person name="Gnirke A."/>
            <person name="Yurkov A.M."/>
            <person name="Nowrousian M."/>
            <person name="Sun S."/>
            <person name="Cuomo C.A."/>
            <person name="Heitman J."/>
        </authorList>
    </citation>
    <scope>NUCLEOTIDE SEQUENCE [LARGE SCALE GENOMIC DNA]</scope>
    <source>
        <strain evidence="2 3">PYCC6329</strain>
    </source>
</reference>
<dbReference type="InterPro" id="IPR051468">
    <property type="entry name" value="Fungal_SecMetab_SDRs"/>
</dbReference>
<evidence type="ECO:0000313" key="3">
    <source>
        <dbReference type="Proteomes" id="UP001358614"/>
    </source>
</evidence>